<feature type="domain" description="N-acetyltransferase" evidence="4">
    <location>
        <begin position="4"/>
        <end position="168"/>
    </location>
</feature>
<dbReference type="PANTHER" id="PTHR43877:SF1">
    <property type="entry name" value="ACETYLTRANSFERASE"/>
    <property type="match status" value="1"/>
</dbReference>
<organism evidence="5 6">
    <name type="scientific">Agromyces ramosus</name>
    <dbReference type="NCBI Taxonomy" id="33879"/>
    <lineage>
        <taxon>Bacteria</taxon>
        <taxon>Bacillati</taxon>
        <taxon>Actinomycetota</taxon>
        <taxon>Actinomycetes</taxon>
        <taxon>Micrococcales</taxon>
        <taxon>Microbacteriaceae</taxon>
        <taxon>Agromyces</taxon>
    </lineage>
</organism>
<dbReference type="Proteomes" id="UP001239083">
    <property type="component" value="Unassembled WGS sequence"/>
</dbReference>
<dbReference type="EMBL" id="JAUSYY010000001">
    <property type="protein sequence ID" value="MDQ0895705.1"/>
    <property type="molecule type" value="Genomic_DNA"/>
</dbReference>
<gene>
    <name evidence="5" type="ORF">QFZ26_003260</name>
</gene>
<evidence type="ECO:0000259" key="4">
    <source>
        <dbReference type="PROSITE" id="PS51186"/>
    </source>
</evidence>
<dbReference type="Gene3D" id="3.40.630.30">
    <property type="match status" value="1"/>
</dbReference>
<dbReference type="InterPro" id="IPR016181">
    <property type="entry name" value="Acyl_CoA_acyltransferase"/>
</dbReference>
<evidence type="ECO:0000256" key="3">
    <source>
        <dbReference type="SAM" id="MobiDB-lite"/>
    </source>
</evidence>
<reference evidence="5 6" key="1">
    <citation type="submission" date="2023-07" db="EMBL/GenBank/DDBJ databases">
        <title>Comparative genomics of wheat-associated soil bacteria to identify genetic determinants of phenazine resistance.</title>
        <authorList>
            <person name="Mouncey N."/>
        </authorList>
    </citation>
    <scope>NUCLEOTIDE SEQUENCE [LARGE SCALE GENOMIC DNA]</scope>
    <source>
        <strain evidence="5 6">V3I3</strain>
    </source>
</reference>
<evidence type="ECO:0000256" key="1">
    <source>
        <dbReference type="ARBA" id="ARBA00022679"/>
    </source>
</evidence>
<accession>A0ABU0RCC6</accession>
<evidence type="ECO:0000313" key="5">
    <source>
        <dbReference type="EMBL" id="MDQ0895705.1"/>
    </source>
</evidence>
<feature type="compositionally biased region" description="Low complexity" evidence="3">
    <location>
        <begin position="179"/>
        <end position="188"/>
    </location>
</feature>
<keyword evidence="6" id="KW-1185">Reference proteome</keyword>
<dbReference type="SUPFAM" id="SSF55729">
    <property type="entry name" value="Acyl-CoA N-acyltransferases (Nat)"/>
    <property type="match status" value="1"/>
</dbReference>
<name>A0ABU0RCC6_9MICO</name>
<protein>
    <submittedName>
        <fullName evidence="5">GNAT superfamily N-acetyltransferase</fullName>
    </submittedName>
</protein>
<dbReference type="PANTHER" id="PTHR43877">
    <property type="entry name" value="AMINOALKYLPHOSPHONATE N-ACETYLTRANSFERASE-RELATED-RELATED"/>
    <property type="match status" value="1"/>
</dbReference>
<keyword evidence="1" id="KW-0808">Transferase</keyword>
<dbReference type="InterPro" id="IPR050832">
    <property type="entry name" value="Bact_Acetyltransf"/>
</dbReference>
<dbReference type="Pfam" id="PF00583">
    <property type="entry name" value="Acetyltransf_1"/>
    <property type="match status" value="1"/>
</dbReference>
<proteinExistence type="predicted"/>
<dbReference type="PROSITE" id="PS51186">
    <property type="entry name" value="GNAT"/>
    <property type="match status" value="1"/>
</dbReference>
<feature type="region of interest" description="Disordered" evidence="3">
    <location>
        <begin position="176"/>
        <end position="208"/>
    </location>
</feature>
<dbReference type="CDD" id="cd04301">
    <property type="entry name" value="NAT_SF"/>
    <property type="match status" value="1"/>
</dbReference>
<keyword evidence="2" id="KW-0012">Acyltransferase</keyword>
<comment type="caution">
    <text evidence="5">The sequence shown here is derived from an EMBL/GenBank/DDBJ whole genome shotgun (WGS) entry which is preliminary data.</text>
</comment>
<dbReference type="RefSeq" id="WP_307044007.1">
    <property type="nucleotide sequence ID" value="NZ_JAUSYY010000001.1"/>
</dbReference>
<evidence type="ECO:0000256" key="2">
    <source>
        <dbReference type="ARBA" id="ARBA00023315"/>
    </source>
</evidence>
<dbReference type="InterPro" id="IPR000182">
    <property type="entry name" value="GNAT_dom"/>
</dbReference>
<evidence type="ECO:0000313" key="6">
    <source>
        <dbReference type="Proteomes" id="UP001239083"/>
    </source>
</evidence>
<sequence length="208" mass="22531">MVDFSIRPATSSDGAFLADMVVEAANWRAGVTRPRPTVLADPVHRGYIAGWQRPADRGFVAVDRAGRAMGAAWYRLFAADARAYGFVATGVPELIIGVRPLWRAQGVGRALMRQLTDAARAAGFARLTLSVEHGNFAQTLYRTEGFAVRRIRRRTRHHGARPRLIRLRVESASIGPGVAEPRASAPPSSGRPIADTRGVLTARVGGRP</sequence>